<organism evidence="2 3">
    <name type="scientific">Actinomadura rayongensis</name>
    <dbReference type="NCBI Taxonomy" id="1429076"/>
    <lineage>
        <taxon>Bacteria</taxon>
        <taxon>Bacillati</taxon>
        <taxon>Actinomycetota</taxon>
        <taxon>Actinomycetes</taxon>
        <taxon>Streptosporangiales</taxon>
        <taxon>Thermomonosporaceae</taxon>
        <taxon>Actinomadura</taxon>
    </lineage>
</organism>
<dbReference type="EMBL" id="WUTW01000001">
    <property type="protein sequence ID" value="MXQ62423.1"/>
    <property type="molecule type" value="Genomic_DNA"/>
</dbReference>
<comment type="caution">
    <text evidence="2">The sequence shown here is derived from an EMBL/GenBank/DDBJ whole genome shotgun (WGS) entry which is preliminary data.</text>
</comment>
<reference evidence="2 3" key="1">
    <citation type="submission" date="2019-12" db="EMBL/GenBank/DDBJ databases">
        <title>Nocardia macrotermitis sp. nov. and Nocardia aurantia sp. nov., isolated from the gut of the fungus growing-termite Macrotermes natalensis.</title>
        <authorList>
            <person name="Christine B."/>
            <person name="Rene B."/>
        </authorList>
    </citation>
    <scope>NUCLEOTIDE SEQUENCE [LARGE SCALE GENOMIC DNA]</scope>
    <source>
        <strain evidence="2 3">DSM 102126</strain>
    </source>
</reference>
<dbReference type="InterPro" id="IPR053141">
    <property type="entry name" value="Mycobact_SerProt_Inhib_Rv3364c"/>
</dbReference>
<evidence type="ECO:0000313" key="3">
    <source>
        <dbReference type="Proteomes" id="UP000431901"/>
    </source>
</evidence>
<dbReference type="Proteomes" id="UP000431901">
    <property type="component" value="Unassembled WGS sequence"/>
</dbReference>
<dbReference type="InterPro" id="IPR004942">
    <property type="entry name" value="Roadblock/LAMTOR2_dom"/>
</dbReference>
<keyword evidence="3" id="KW-1185">Reference proteome</keyword>
<proteinExistence type="predicted"/>
<sequence length="122" mass="12474">MARVPGVRHVVLCTTDGLLKARSGGLARDDAERLAARCTAMLSLGRDQAASHGTGEPVVRQVMVQHDGGCLFLRGAAAGTALAVITGEDINPGLIAQEMQLMVLRLGEATLSTPSRGAGGVG</sequence>
<dbReference type="PANTHER" id="PTHR36222:SF1">
    <property type="entry name" value="SERINE PROTEASE INHIBITOR RV3364C"/>
    <property type="match status" value="1"/>
</dbReference>
<dbReference type="AlphaFoldDB" id="A0A6I4VYU5"/>
<dbReference type="PANTHER" id="PTHR36222">
    <property type="entry name" value="SERINE PROTEASE INHIBITOR RV3364C"/>
    <property type="match status" value="1"/>
</dbReference>
<dbReference type="OrthoDB" id="5187023at2"/>
<name>A0A6I4VYU5_9ACTN</name>
<dbReference type="Gene3D" id="3.30.450.30">
    <property type="entry name" value="Dynein light chain 2a, cytoplasmic"/>
    <property type="match status" value="1"/>
</dbReference>
<feature type="domain" description="Roadblock/LAMTOR2" evidence="1">
    <location>
        <begin position="1"/>
        <end position="86"/>
    </location>
</feature>
<accession>A0A6I4VYU5</accession>
<protein>
    <submittedName>
        <fullName evidence="2">Roadblock/LC7 domain-containing protein</fullName>
    </submittedName>
</protein>
<dbReference type="Pfam" id="PF03259">
    <property type="entry name" value="Robl_LC7"/>
    <property type="match status" value="1"/>
</dbReference>
<dbReference type="SUPFAM" id="SSF103196">
    <property type="entry name" value="Roadblock/LC7 domain"/>
    <property type="match status" value="1"/>
</dbReference>
<evidence type="ECO:0000259" key="1">
    <source>
        <dbReference type="SMART" id="SM00960"/>
    </source>
</evidence>
<gene>
    <name evidence="2" type="ORF">GQ466_00055</name>
</gene>
<dbReference type="RefSeq" id="WP_161102293.1">
    <property type="nucleotide sequence ID" value="NZ_JBHLYI010000009.1"/>
</dbReference>
<dbReference type="SMART" id="SM00960">
    <property type="entry name" value="Robl_LC7"/>
    <property type="match status" value="1"/>
</dbReference>
<evidence type="ECO:0000313" key="2">
    <source>
        <dbReference type="EMBL" id="MXQ62423.1"/>
    </source>
</evidence>